<comment type="caution">
    <text evidence="4">The sequence shown here is derived from an EMBL/GenBank/DDBJ whole genome shotgun (WGS) entry which is preliminary data.</text>
</comment>
<keyword evidence="2" id="KW-0433">Leucine-rich repeat</keyword>
<organism evidence="4 5">
    <name type="scientific">Gemmata algarum</name>
    <dbReference type="NCBI Taxonomy" id="2975278"/>
    <lineage>
        <taxon>Bacteria</taxon>
        <taxon>Pseudomonadati</taxon>
        <taxon>Planctomycetota</taxon>
        <taxon>Planctomycetia</taxon>
        <taxon>Gemmatales</taxon>
        <taxon>Gemmataceae</taxon>
        <taxon>Gemmata</taxon>
    </lineage>
</organism>
<evidence type="ECO:0000256" key="2">
    <source>
        <dbReference type="ARBA" id="ARBA00022614"/>
    </source>
</evidence>
<dbReference type="Proteomes" id="UP001272242">
    <property type="component" value="Unassembled WGS sequence"/>
</dbReference>
<name>A0ABU5F802_9BACT</name>
<dbReference type="RefSeq" id="WP_320689115.1">
    <property type="nucleotide sequence ID" value="NZ_JAXBLV010000222.1"/>
</dbReference>
<proteinExistence type="predicted"/>
<evidence type="ECO:0000313" key="4">
    <source>
        <dbReference type="EMBL" id="MDY3562845.1"/>
    </source>
</evidence>
<keyword evidence="5" id="KW-1185">Reference proteome</keyword>
<protein>
    <submittedName>
        <fullName evidence="4">TIGR02996 domain-containing protein</fullName>
    </submittedName>
</protein>
<evidence type="ECO:0000256" key="1">
    <source>
        <dbReference type="ARBA" id="ARBA00022468"/>
    </source>
</evidence>
<keyword evidence="3" id="KW-0677">Repeat</keyword>
<dbReference type="Gene3D" id="3.80.10.10">
    <property type="entry name" value="Ribonuclease Inhibitor"/>
    <property type="match status" value="3"/>
</dbReference>
<dbReference type="NCBIfam" id="TIGR02996">
    <property type="entry name" value="rpt_mate_G_obs"/>
    <property type="match status" value="1"/>
</dbReference>
<dbReference type="InterPro" id="IPR032675">
    <property type="entry name" value="LRR_dom_sf"/>
</dbReference>
<dbReference type="PANTHER" id="PTHR24113:SF12">
    <property type="entry name" value="RAN GTPASE-ACTIVATING PROTEIN 1"/>
    <property type="match status" value="1"/>
</dbReference>
<dbReference type="EMBL" id="JAXBLV010000222">
    <property type="protein sequence ID" value="MDY3562845.1"/>
    <property type="molecule type" value="Genomic_DNA"/>
</dbReference>
<gene>
    <name evidence="4" type="ORF">R5W23_004325</name>
</gene>
<evidence type="ECO:0000256" key="3">
    <source>
        <dbReference type="ARBA" id="ARBA00022737"/>
    </source>
</evidence>
<reference evidence="5" key="1">
    <citation type="journal article" date="2023" name="Mar. Drugs">
        <title>Gemmata algarum, a Novel Planctomycete Isolated from an Algal Mat, Displays Antimicrobial Activity.</title>
        <authorList>
            <person name="Kumar G."/>
            <person name="Kallscheuer N."/>
            <person name="Kashif M."/>
            <person name="Ahamad S."/>
            <person name="Jagadeeshwari U."/>
            <person name="Pannikurungottu S."/>
            <person name="Haufschild T."/>
            <person name="Kabuu M."/>
            <person name="Sasikala C."/>
            <person name="Jogler C."/>
            <person name="Ramana C."/>
        </authorList>
    </citation>
    <scope>NUCLEOTIDE SEQUENCE [LARGE SCALE GENOMIC DNA]</scope>
    <source>
        <strain evidence="5">JC673</strain>
    </source>
</reference>
<sequence>MSTEAALLRAIRDQPDEDTPRLVYADFIEEDGRSARAEFIRLQVERARLPDGAPQRGPLEDREHELLGEHECDWLGVPPDDTAELTEWEFERGFVHEVAASPVFMNGPGANLCAAHPVRRWRVTSGDLGTNFPADLREAGQRGWFARLEAVDLTGWYPDLGEISGFLARSAFDRLRELDLTGRGPLEPLPEVLEFAPFRDRLKALRCGAAGYEGGRLDAAEFARAMGSACRLDEFAAVAAQLNADDLRALLSAPALTALTALDVRDNPIAADGWEAFRAAAFRLRELDISGTQLGGALGRLLGCAALRDLRRLHMNRAGLAAGDVEELAASRFWAQAEELRLQQGAWANNNDYDENGRPADQAAPVSLLALFSNPGPSHLRVLDIAGNAMRDTGVARLCAAPWVESLTYLDLSQNYLSDESLRNIAGSGRFARLHTLHLNGNSVYQQADAEPGDSITDAGLRALAECPALANLRVLSLSGTRITASGIEALLHSPYWRLSGLRLSHCQLRPDAVEVLAAAPQLARLQVLDIGTNDDIRVSDLAPLAESEYLSPQTELDIRGLYAGDSKVRSALADRLGRRLSS</sequence>
<accession>A0ABU5F802</accession>
<evidence type="ECO:0000313" key="5">
    <source>
        <dbReference type="Proteomes" id="UP001272242"/>
    </source>
</evidence>
<dbReference type="Pfam" id="PF13516">
    <property type="entry name" value="LRR_6"/>
    <property type="match status" value="3"/>
</dbReference>
<dbReference type="SUPFAM" id="SSF52047">
    <property type="entry name" value="RNI-like"/>
    <property type="match status" value="1"/>
</dbReference>
<keyword evidence="1" id="KW-0343">GTPase activation</keyword>
<dbReference type="InterPro" id="IPR001611">
    <property type="entry name" value="Leu-rich_rpt"/>
</dbReference>
<dbReference type="PANTHER" id="PTHR24113">
    <property type="entry name" value="RAN GTPASE-ACTIVATING PROTEIN 1"/>
    <property type="match status" value="1"/>
</dbReference>
<dbReference type="InterPro" id="IPR027038">
    <property type="entry name" value="RanGap"/>
</dbReference>
<dbReference type="InterPro" id="IPR014338">
    <property type="entry name" value="CHP02996_rpt-companion-dom"/>
</dbReference>